<dbReference type="FunFam" id="3.40.50.1820:FF:000057">
    <property type="entry name" value="Lipase"/>
    <property type="match status" value="1"/>
</dbReference>
<evidence type="ECO:0000256" key="6">
    <source>
        <dbReference type="ARBA" id="ARBA00023180"/>
    </source>
</evidence>
<comment type="caution">
    <text evidence="11">The sequence shown here is derived from an EMBL/GenBank/DDBJ whole genome shotgun (WGS) entry which is preliminary data.</text>
</comment>
<keyword evidence="12" id="KW-1185">Reference proteome</keyword>
<keyword evidence="6" id="KW-0325">Glycoprotein</keyword>
<dbReference type="EMBL" id="CAJHNJ030000047">
    <property type="protein sequence ID" value="CAG9132008.1"/>
    <property type="molecule type" value="Genomic_DNA"/>
</dbReference>
<dbReference type="PIRSF" id="PIRSF000862">
    <property type="entry name" value="Steryl_ester_lip"/>
    <property type="match status" value="1"/>
</dbReference>
<evidence type="ECO:0000256" key="3">
    <source>
        <dbReference type="ARBA" id="ARBA00022801"/>
    </source>
</evidence>
<evidence type="ECO:0000313" key="11">
    <source>
        <dbReference type="EMBL" id="CAG9132008.1"/>
    </source>
</evidence>
<feature type="active site" description="Charge relay system" evidence="8">
    <location>
        <position position="357"/>
    </location>
</feature>
<feature type="signal peptide" evidence="9">
    <location>
        <begin position="1"/>
        <end position="21"/>
    </location>
</feature>
<dbReference type="Pfam" id="PF04083">
    <property type="entry name" value="Abhydro_lipase"/>
    <property type="match status" value="1"/>
</dbReference>
<gene>
    <name evidence="11" type="ORF">PLXY2_LOCUS10576</name>
</gene>
<dbReference type="GO" id="GO:0016042">
    <property type="term" value="P:lipid catabolic process"/>
    <property type="evidence" value="ECO:0007669"/>
    <property type="project" value="UniProtKB-KW"/>
</dbReference>
<dbReference type="PANTHER" id="PTHR11005">
    <property type="entry name" value="LYSOSOMAL ACID LIPASE-RELATED"/>
    <property type="match status" value="1"/>
</dbReference>
<keyword evidence="3 7" id="KW-0378">Hydrolase</keyword>
<feature type="domain" description="Partial AB-hydrolase lipase" evidence="10">
    <location>
        <begin position="38"/>
        <end position="96"/>
    </location>
</feature>
<evidence type="ECO:0000256" key="2">
    <source>
        <dbReference type="ARBA" id="ARBA00022729"/>
    </source>
</evidence>
<keyword evidence="2 9" id="KW-0732">Signal</keyword>
<dbReference type="AlphaFoldDB" id="A0A8S4FY21"/>
<name>A0A8S4FY21_PLUXY</name>
<sequence length="411" mass="44540">MTLKLTTSIVVLCIAISGLGAVIVEDIDALGALVSNTAAYIHAAGYPSETHQVVTEDGYILQMHRIPRGPNSDPGRARTPVFIMHGLTATSSAYIAVGANLSIAYNVVDAGFDVWLGNARGTVNGRSHSKLNPDNNRHASDFFDFSFEEIGMYDIPAMIDYVLDHTKNEKLHYIGHSQGCSTFLVMTSMLPEYNEKIITAHLLAPVGYMKYFPDRSLSLMARTTNMLYSMAQSSGIYEISGGGGPVAVRSEPVLADWMPIPTSALDCDHASGDMAATCGVVGRDGSRNSIASAFIGGGGGASVKQFAHFGQNIRDKKFKRFDYGLLKNLAKYGSTREPAYDLGKITVETTLHYTVGDNLLHERDVLAMAADMPNARVRRIARDDFTHNDFIIAADAKELVNDYVVKALLSA</sequence>
<evidence type="ECO:0000256" key="1">
    <source>
        <dbReference type="ARBA" id="ARBA00010701"/>
    </source>
</evidence>
<keyword evidence="4 7" id="KW-0442">Lipid degradation</keyword>
<feature type="active site" description="Charge relay system" evidence="8">
    <location>
        <position position="387"/>
    </location>
</feature>
<evidence type="ECO:0000256" key="5">
    <source>
        <dbReference type="ARBA" id="ARBA00023098"/>
    </source>
</evidence>
<feature type="active site" description="Nucleophile" evidence="8">
    <location>
        <position position="177"/>
    </location>
</feature>
<feature type="chain" id="PRO_5035807002" description="Lipase" evidence="9">
    <location>
        <begin position="22"/>
        <end position="411"/>
    </location>
</feature>
<organism evidence="11 12">
    <name type="scientific">Plutella xylostella</name>
    <name type="common">Diamondback moth</name>
    <name type="synonym">Plutella maculipennis</name>
    <dbReference type="NCBI Taxonomy" id="51655"/>
    <lineage>
        <taxon>Eukaryota</taxon>
        <taxon>Metazoa</taxon>
        <taxon>Ecdysozoa</taxon>
        <taxon>Arthropoda</taxon>
        <taxon>Hexapoda</taxon>
        <taxon>Insecta</taxon>
        <taxon>Pterygota</taxon>
        <taxon>Neoptera</taxon>
        <taxon>Endopterygota</taxon>
        <taxon>Lepidoptera</taxon>
        <taxon>Glossata</taxon>
        <taxon>Ditrysia</taxon>
        <taxon>Yponomeutoidea</taxon>
        <taxon>Plutellidae</taxon>
        <taxon>Plutella</taxon>
    </lineage>
</organism>
<dbReference type="InterPro" id="IPR025483">
    <property type="entry name" value="Lipase_euk"/>
</dbReference>
<evidence type="ECO:0000256" key="8">
    <source>
        <dbReference type="PIRSR" id="PIRSR000862-1"/>
    </source>
</evidence>
<evidence type="ECO:0000256" key="9">
    <source>
        <dbReference type="SAM" id="SignalP"/>
    </source>
</evidence>
<accession>A0A8S4FY21</accession>
<dbReference type="SUPFAM" id="SSF53474">
    <property type="entry name" value="alpha/beta-Hydrolases"/>
    <property type="match status" value="1"/>
</dbReference>
<dbReference type="GO" id="GO:0016788">
    <property type="term" value="F:hydrolase activity, acting on ester bonds"/>
    <property type="evidence" value="ECO:0007669"/>
    <property type="project" value="InterPro"/>
</dbReference>
<evidence type="ECO:0000313" key="12">
    <source>
        <dbReference type="Proteomes" id="UP000653454"/>
    </source>
</evidence>
<dbReference type="InterPro" id="IPR029058">
    <property type="entry name" value="AB_hydrolase_fold"/>
</dbReference>
<dbReference type="InterPro" id="IPR006693">
    <property type="entry name" value="AB_hydrolase_lipase"/>
</dbReference>
<evidence type="ECO:0000256" key="7">
    <source>
        <dbReference type="PIRNR" id="PIRNR000862"/>
    </source>
</evidence>
<proteinExistence type="inferred from homology"/>
<protein>
    <recommendedName>
        <fullName evidence="7">Lipase</fullName>
    </recommendedName>
</protein>
<evidence type="ECO:0000256" key="4">
    <source>
        <dbReference type="ARBA" id="ARBA00022963"/>
    </source>
</evidence>
<evidence type="ECO:0000259" key="10">
    <source>
        <dbReference type="Pfam" id="PF04083"/>
    </source>
</evidence>
<comment type="similarity">
    <text evidence="1 7">Belongs to the AB hydrolase superfamily. Lipase family.</text>
</comment>
<reference evidence="11" key="1">
    <citation type="submission" date="2020-11" db="EMBL/GenBank/DDBJ databases">
        <authorList>
            <person name="Whiteford S."/>
        </authorList>
    </citation>
    <scope>NUCLEOTIDE SEQUENCE</scope>
</reference>
<keyword evidence="5" id="KW-0443">Lipid metabolism</keyword>
<dbReference type="Gene3D" id="3.40.50.1820">
    <property type="entry name" value="alpha/beta hydrolase"/>
    <property type="match status" value="1"/>
</dbReference>
<dbReference type="Proteomes" id="UP000653454">
    <property type="component" value="Unassembled WGS sequence"/>
</dbReference>